<feature type="transmembrane region" description="Helical" evidence="1">
    <location>
        <begin position="54"/>
        <end position="78"/>
    </location>
</feature>
<feature type="transmembrane region" description="Helical" evidence="1">
    <location>
        <begin position="7"/>
        <end position="34"/>
    </location>
</feature>
<evidence type="ECO:0000313" key="3">
    <source>
        <dbReference type="Proteomes" id="UP000768462"/>
    </source>
</evidence>
<dbReference type="AlphaFoldDB" id="A0A927WFK3"/>
<keyword evidence="1" id="KW-0472">Membrane</keyword>
<dbReference type="Proteomes" id="UP000768462">
    <property type="component" value="Unassembled WGS sequence"/>
</dbReference>
<comment type="caution">
    <text evidence="2">The sequence shown here is derived from an EMBL/GenBank/DDBJ whole genome shotgun (WGS) entry which is preliminary data.</text>
</comment>
<dbReference type="EMBL" id="SVCM01000160">
    <property type="protein sequence ID" value="MBE6061284.1"/>
    <property type="molecule type" value="Genomic_DNA"/>
</dbReference>
<accession>A0A927WFK3</accession>
<organism evidence="2 3">
    <name type="scientific">Clostridium sulfidigenes</name>
    <dbReference type="NCBI Taxonomy" id="318464"/>
    <lineage>
        <taxon>Bacteria</taxon>
        <taxon>Bacillati</taxon>
        <taxon>Bacillota</taxon>
        <taxon>Clostridia</taxon>
        <taxon>Eubacteriales</taxon>
        <taxon>Clostridiaceae</taxon>
        <taxon>Clostridium</taxon>
    </lineage>
</organism>
<evidence type="ECO:0000256" key="1">
    <source>
        <dbReference type="SAM" id="Phobius"/>
    </source>
</evidence>
<protein>
    <submittedName>
        <fullName evidence="2">Uncharacterized protein</fullName>
    </submittedName>
</protein>
<proteinExistence type="predicted"/>
<sequence>MKRKENLIRIITGIICGLSVLSLIVTIVSSISMLLGFDVNIQSKLLTLISTSDIISTEISSLLILICMSIGVIVCLNINKNSTN</sequence>
<keyword evidence="1" id="KW-1133">Transmembrane helix</keyword>
<name>A0A927WFK3_9CLOT</name>
<keyword evidence="1" id="KW-0812">Transmembrane</keyword>
<evidence type="ECO:0000313" key="2">
    <source>
        <dbReference type="EMBL" id="MBE6061284.1"/>
    </source>
</evidence>
<reference evidence="2" key="1">
    <citation type="submission" date="2019-04" db="EMBL/GenBank/DDBJ databases">
        <title>Evolution of Biomass-Degrading Anaerobic Consortia Revealed by Metagenomics.</title>
        <authorList>
            <person name="Peng X."/>
        </authorList>
    </citation>
    <scope>NUCLEOTIDE SEQUENCE</scope>
    <source>
        <strain evidence="2">SIG254</strain>
    </source>
</reference>
<gene>
    <name evidence="2" type="ORF">E7215_14100</name>
</gene>